<proteinExistence type="predicted"/>
<gene>
    <name evidence="1" type="ORF">P691DRAFT_635426</name>
</gene>
<name>A0A9P5WWQ1_9AGAR</name>
<evidence type="ECO:0000313" key="1">
    <source>
        <dbReference type="EMBL" id="KAF9440433.1"/>
    </source>
</evidence>
<dbReference type="Proteomes" id="UP000807342">
    <property type="component" value="Unassembled WGS sequence"/>
</dbReference>
<evidence type="ECO:0008006" key="3">
    <source>
        <dbReference type="Google" id="ProtNLM"/>
    </source>
</evidence>
<evidence type="ECO:0000313" key="2">
    <source>
        <dbReference type="Proteomes" id="UP000807342"/>
    </source>
</evidence>
<sequence>LLKPIPPGKYDGRADTQVFHWFMTQATEYATDGHVPWDHHVSVISNFLSDKAYTFYTYEVALRTCRWRLDKFFTELFNYCFPTNFWALQHCKLEKCCQGNQPVKEYVSQLNELFTTVGYTDYHSHIHKLWNGFCLELQKALWRDKLNPESSSCNSIVKAAELNEIADS</sequence>
<dbReference type="EMBL" id="MU152528">
    <property type="protein sequence ID" value="KAF9440433.1"/>
    <property type="molecule type" value="Genomic_DNA"/>
</dbReference>
<accession>A0A9P5WWQ1</accession>
<reference evidence="1" key="1">
    <citation type="submission" date="2020-11" db="EMBL/GenBank/DDBJ databases">
        <authorList>
            <consortium name="DOE Joint Genome Institute"/>
            <person name="Ahrendt S."/>
            <person name="Riley R."/>
            <person name="Andreopoulos W."/>
            <person name="Labutti K."/>
            <person name="Pangilinan J."/>
            <person name="Ruiz-Duenas F.J."/>
            <person name="Barrasa J.M."/>
            <person name="Sanchez-Garcia M."/>
            <person name="Camarero S."/>
            <person name="Miyauchi S."/>
            <person name="Serrano A."/>
            <person name="Linde D."/>
            <person name="Babiker R."/>
            <person name="Drula E."/>
            <person name="Ayuso-Fernandez I."/>
            <person name="Pacheco R."/>
            <person name="Padilla G."/>
            <person name="Ferreira P."/>
            <person name="Barriuso J."/>
            <person name="Kellner H."/>
            <person name="Castanera R."/>
            <person name="Alfaro M."/>
            <person name="Ramirez L."/>
            <person name="Pisabarro A.G."/>
            <person name="Kuo A."/>
            <person name="Tritt A."/>
            <person name="Lipzen A."/>
            <person name="He G."/>
            <person name="Yan M."/>
            <person name="Ng V."/>
            <person name="Cullen D."/>
            <person name="Martin F."/>
            <person name="Rosso M.-N."/>
            <person name="Henrissat B."/>
            <person name="Hibbett D."/>
            <person name="Martinez A.T."/>
            <person name="Grigoriev I.V."/>
        </authorList>
    </citation>
    <scope>NUCLEOTIDE SEQUENCE</scope>
    <source>
        <strain evidence="1">MF-IS2</strain>
    </source>
</reference>
<organism evidence="1 2">
    <name type="scientific">Macrolepiota fuliginosa MF-IS2</name>
    <dbReference type="NCBI Taxonomy" id="1400762"/>
    <lineage>
        <taxon>Eukaryota</taxon>
        <taxon>Fungi</taxon>
        <taxon>Dikarya</taxon>
        <taxon>Basidiomycota</taxon>
        <taxon>Agaricomycotina</taxon>
        <taxon>Agaricomycetes</taxon>
        <taxon>Agaricomycetidae</taxon>
        <taxon>Agaricales</taxon>
        <taxon>Agaricineae</taxon>
        <taxon>Agaricaceae</taxon>
        <taxon>Macrolepiota</taxon>
    </lineage>
</organism>
<feature type="non-terminal residue" evidence="1">
    <location>
        <position position="1"/>
    </location>
</feature>
<dbReference type="OrthoDB" id="3205788at2759"/>
<keyword evidence="2" id="KW-1185">Reference proteome</keyword>
<protein>
    <recommendedName>
        <fullName evidence="3">Retrotransposon gag domain-containing protein</fullName>
    </recommendedName>
</protein>
<dbReference type="AlphaFoldDB" id="A0A9P5WWQ1"/>
<feature type="non-terminal residue" evidence="1">
    <location>
        <position position="168"/>
    </location>
</feature>
<comment type="caution">
    <text evidence="1">The sequence shown here is derived from an EMBL/GenBank/DDBJ whole genome shotgun (WGS) entry which is preliminary data.</text>
</comment>